<dbReference type="GO" id="GO:0051191">
    <property type="term" value="P:prosthetic group biosynthetic process"/>
    <property type="evidence" value="ECO:0007669"/>
    <property type="project" value="TreeGrafter"/>
</dbReference>
<dbReference type="AlphaFoldDB" id="A0A0C4Y7A0"/>
<dbReference type="KEGG" id="cbw:RR42_m0611"/>
<keyword evidence="3 5" id="KW-0547">Nucleotide-binding</keyword>
<dbReference type="GO" id="GO:0005524">
    <property type="term" value="F:ATP binding"/>
    <property type="evidence" value="ECO:0007669"/>
    <property type="project" value="UniProtKB-KW"/>
</dbReference>
<keyword evidence="4 5" id="KW-0067">ATP-binding</keyword>
<accession>A0A0C4Y7A0</accession>
<name>A0A0C4Y7A0_9BURK</name>
<comment type="catalytic activity">
    <reaction evidence="1 5">
        <text>3'-dephospho-CoA + ATP = 2'-(5''-triphospho-alpha-D-ribosyl)-3'-dephospho-CoA + adenine</text>
        <dbReference type="Rhea" id="RHEA:15117"/>
        <dbReference type="ChEBI" id="CHEBI:16708"/>
        <dbReference type="ChEBI" id="CHEBI:30616"/>
        <dbReference type="ChEBI" id="CHEBI:57328"/>
        <dbReference type="ChEBI" id="CHEBI:61378"/>
        <dbReference type="EC" id="2.4.2.52"/>
    </reaction>
</comment>
<keyword evidence="6" id="KW-0328">Glycosyltransferase</keyword>
<dbReference type="NCBIfam" id="TIGR03132">
    <property type="entry name" value="malonate_mdcB"/>
    <property type="match status" value="1"/>
</dbReference>
<protein>
    <recommendedName>
        <fullName evidence="5">Probable 2-(5''-triphosphoribosyl)-3'-dephosphocoenzyme-A synthase</fullName>
        <shortName evidence="5">2-(5''-triphosphoribosyl)-3'-dephospho-CoA synthase</shortName>
        <ecNumber evidence="5">2.4.2.52</ecNumber>
    </recommendedName>
</protein>
<dbReference type="STRING" id="68895.RR42_m0611"/>
<organism evidence="6 7">
    <name type="scientific">Cupriavidus basilensis</name>
    <dbReference type="NCBI Taxonomy" id="68895"/>
    <lineage>
        <taxon>Bacteria</taxon>
        <taxon>Pseudomonadati</taxon>
        <taxon>Pseudomonadota</taxon>
        <taxon>Betaproteobacteria</taxon>
        <taxon>Burkholderiales</taxon>
        <taxon>Burkholderiaceae</taxon>
        <taxon>Cupriavidus</taxon>
    </lineage>
</organism>
<evidence type="ECO:0000256" key="2">
    <source>
        <dbReference type="ARBA" id="ARBA00022679"/>
    </source>
</evidence>
<keyword evidence="7" id="KW-1185">Reference proteome</keyword>
<evidence type="ECO:0000256" key="1">
    <source>
        <dbReference type="ARBA" id="ARBA00001210"/>
    </source>
</evidence>
<dbReference type="GO" id="GO:0046917">
    <property type="term" value="F:triphosphoribosyl-dephospho-CoA synthase activity"/>
    <property type="evidence" value="ECO:0007669"/>
    <property type="project" value="UniProtKB-UniRule"/>
</dbReference>
<dbReference type="EC" id="2.4.2.52" evidence="5"/>
<dbReference type="RefSeq" id="WP_043343842.1">
    <property type="nucleotide sequence ID" value="NZ_CP010536.1"/>
</dbReference>
<evidence type="ECO:0000256" key="4">
    <source>
        <dbReference type="ARBA" id="ARBA00022840"/>
    </source>
</evidence>
<comment type="similarity">
    <text evidence="5">Belongs to the CitG/MdcB family.</text>
</comment>
<evidence type="ECO:0000313" key="6">
    <source>
        <dbReference type="EMBL" id="AJG18024.1"/>
    </source>
</evidence>
<dbReference type="Gene3D" id="1.10.4200.10">
    <property type="entry name" value="Triphosphoribosyl-dephospho-CoA protein"/>
    <property type="match status" value="2"/>
</dbReference>
<dbReference type="OrthoDB" id="114886at2"/>
<dbReference type="Proteomes" id="UP000031843">
    <property type="component" value="Chromosome main"/>
</dbReference>
<dbReference type="PANTHER" id="PTHR30201">
    <property type="entry name" value="TRIPHOSPHORIBOSYL-DEPHOSPHO-COA SYNTHASE"/>
    <property type="match status" value="1"/>
</dbReference>
<sequence length="301" mass="30810">MASLALPAGHRDDAFNPGAIALADLAVKALIDEAALSPKPGLVDGRGNGAHADLNLDLMRASARALHPAFAEMAAAGMCAAQPSVALRERLGALGREAEAAMMRATGGINTHRGAIWSLGLLVGAAGLHRHGHSAHGIARTAGAIARLPDRHRPARTGNKGERACIDYGVAGARGQAQAGFPHVLRAGLPELMRSRARGDAEPSARVNALLAIMQRLDDTCVLARAGREGLALMQQGASRVLAAGGIGTLAGRRLLRQLEGGMLACNASPGGAADLLAATFFLDRLPPAARPANAPVQGDK</sequence>
<comment type="function">
    <text evidence="5">Involved in the formation of 2-(5''-phosphoribosyl)-3'-dephosphocoenzyme-A, the prosthetic group of the acyl-carrier protein of the malonate decarboxylase.</text>
</comment>
<dbReference type="PANTHER" id="PTHR30201:SF2">
    <property type="entry name" value="2-(5''-TRIPHOSPHORIBOSYL)-3'-DEPHOSPHOCOENZYME-A SYNTHASE"/>
    <property type="match status" value="1"/>
</dbReference>
<evidence type="ECO:0000256" key="3">
    <source>
        <dbReference type="ARBA" id="ARBA00022741"/>
    </source>
</evidence>
<proteinExistence type="inferred from homology"/>
<evidence type="ECO:0000256" key="5">
    <source>
        <dbReference type="HAMAP-Rule" id="MF_01883"/>
    </source>
</evidence>
<dbReference type="Pfam" id="PF01874">
    <property type="entry name" value="CitG"/>
    <property type="match status" value="1"/>
</dbReference>
<evidence type="ECO:0000313" key="7">
    <source>
        <dbReference type="Proteomes" id="UP000031843"/>
    </source>
</evidence>
<dbReference type="EMBL" id="CP010536">
    <property type="protein sequence ID" value="AJG18024.1"/>
    <property type="molecule type" value="Genomic_DNA"/>
</dbReference>
<dbReference type="HAMAP" id="MF_01883">
    <property type="entry name" value="MdcB"/>
    <property type="match status" value="1"/>
</dbReference>
<dbReference type="NCBIfam" id="NF002315">
    <property type="entry name" value="PRK01237.1"/>
    <property type="match status" value="1"/>
</dbReference>
<dbReference type="InterPro" id="IPR002736">
    <property type="entry name" value="CitG"/>
</dbReference>
<reference evidence="6 7" key="1">
    <citation type="journal article" date="2015" name="Genome Announc.">
        <title>Complete Genome Sequence of Cupriavidus basilensis 4G11, Isolated from the Oak Ridge Field Research Center Site.</title>
        <authorList>
            <person name="Ray J."/>
            <person name="Waters R.J."/>
            <person name="Skerker J.M."/>
            <person name="Kuehl J.V."/>
            <person name="Price M.N."/>
            <person name="Huang J."/>
            <person name="Chakraborty R."/>
            <person name="Arkin A.P."/>
            <person name="Deutschbauer A."/>
        </authorList>
    </citation>
    <scope>NUCLEOTIDE SEQUENCE [LARGE SCALE GENOMIC DNA]</scope>
    <source>
        <strain evidence="6">4G11</strain>
    </source>
</reference>
<gene>
    <name evidence="5" type="primary">mdcB</name>
    <name evidence="6" type="ORF">RR42_m0611</name>
</gene>
<keyword evidence="2 5" id="KW-0808">Transferase</keyword>
<dbReference type="InterPro" id="IPR017555">
    <property type="entry name" value="TriPribosyl-deP-CoA_syn"/>
</dbReference>
<dbReference type="GO" id="GO:0016757">
    <property type="term" value="F:glycosyltransferase activity"/>
    <property type="evidence" value="ECO:0007669"/>
    <property type="project" value="UniProtKB-KW"/>
</dbReference>